<dbReference type="EMBL" id="AGNK02001469">
    <property type="status" value="NOT_ANNOTATED_CDS"/>
    <property type="molecule type" value="Genomic_DNA"/>
</dbReference>
<dbReference type="AlphaFoldDB" id="K3ZDC1"/>
<dbReference type="HOGENOM" id="CLU_3145303_0_0_1"/>
<dbReference type="eggNOG" id="KOG2691">
    <property type="taxonomic scope" value="Eukaryota"/>
</dbReference>
<name>K3ZDC1_SETIT</name>
<dbReference type="GO" id="GO:0006367">
    <property type="term" value="P:transcription initiation at RNA polymerase II promoter"/>
    <property type="evidence" value="ECO:0000318"/>
    <property type="project" value="GO_Central"/>
</dbReference>
<protein>
    <submittedName>
        <fullName evidence="2 3">Uncharacterized protein</fullName>
    </submittedName>
</protein>
<dbReference type="GO" id="GO:0001193">
    <property type="term" value="P:maintenance of transcriptional fidelity during transcription elongation by RNA polymerase II"/>
    <property type="evidence" value="ECO:0000318"/>
    <property type="project" value="GO_Central"/>
</dbReference>
<dbReference type="OrthoDB" id="282270at2759"/>
<feature type="region of interest" description="Disordered" evidence="1">
    <location>
        <begin position="1"/>
        <end position="20"/>
    </location>
</feature>
<dbReference type="Proteomes" id="UP000004995">
    <property type="component" value="Unassembled WGS sequence"/>
</dbReference>
<reference evidence="3" key="3">
    <citation type="submission" date="2018-08" db="UniProtKB">
        <authorList>
            <consortium name="EnsemblPlants"/>
        </authorList>
    </citation>
    <scope>IDENTIFICATION</scope>
    <source>
        <strain evidence="3">Yugu1</strain>
    </source>
</reference>
<proteinExistence type="predicted"/>
<evidence type="ECO:0000313" key="4">
    <source>
        <dbReference type="Proteomes" id="UP000004995"/>
    </source>
</evidence>
<dbReference type="GO" id="GO:0005665">
    <property type="term" value="C:RNA polymerase II, core complex"/>
    <property type="evidence" value="ECO:0000318"/>
    <property type="project" value="GO_Central"/>
</dbReference>
<evidence type="ECO:0000313" key="3">
    <source>
        <dbReference type="EnsemblPlants" id="KQL13666"/>
    </source>
</evidence>
<gene>
    <name evidence="2" type="ORF">SETIT_3G091000v2</name>
</gene>
<dbReference type="STRING" id="4555.K3ZDC1"/>
<dbReference type="Gramene" id="KQL13666">
    <property type="protein sequence ID" value="KQL13666"/>
    <property type="gene ID" value="SETIT_024555mg"/>
</dbReference>
<dbReference type="EnsemblPlants" id="KQL13666">
    <property type="protein sequence ID" value="KQL13666"/>
    <property type="gene ID" value="SETIT_024555mg"/>
</dbReference>
<dbReference type="Gene3D" id="2.20.25.10">
    <property type="match status" value="1"/>
</dbReference>
<reference evidence="2" key="2">
    <citation type="submission" date="2015-07" db="EMBL/GenBank/DDBJ databases">
        <authorList>
            <person name="Noorani M."/>
        </authorList>
    </citation>
    <scope>NUCLEOTIDE SEQUENCE</scope>
    <source>
        <strain evidence="2">Yugu1</strain>
    </source>
</reference>
<evidence type="ECO:0000313" key="2">
    <source>
        <dbReference type="EMBL" id="RCV15851.1"/>
    </source>
</evidence>
<sequence length="49" mass="5272">MQHGVASDPTLSRTKSVRRAACGHGKAVLFQETARGNEGMALFLVRCRG</sequence>
<accession>K3ZDC1</accession>
<organism evidence="3 4">
    <name type="scientific">Setaria italica</name>
    <name type="common">Foxtail millet</name>
    <name type="synonym">Panicum italicum</name>
    <dbReference type="NCBI Taxonomy" id="4555"/>
    <lineage>
        <taxon>Eukaryota</taxon>
        <taxon>Viridiplantae</taxon>
        <taxon>Streptophyta</taxon>
        <taxon>Embryophyta</taxon>
        <taxon>Tracheophyta</taxon>
        <taxon>Spermatophyta</taxon>
        <taxon>Magnoliopsida</taxon>
        <taxon>Liliopsida</taxon>
        <taxon>Poales</taxon>
        <taxon>Poaceae</taxon>
        <taxon>PACMAD clade</taxon>
        <taxon>Panicoideae</taxon>
        <taxon>Panicodae</taxon>
        <taxon>Paniceae</taxon>
        <taxon>Cenchrinae</taxon>
        <taxon>Setaria</taxon>
    </lineage>
</organism>
<evidence type="ECO:0000256" key="1">
    <source>
        <dbReference type="SAM" id="MobiDB-lite"/>
    </source>
</evidence>
<reference evidence="2 4" key="1">
    <citation type="journal article" date="2012" name="Nat. Biotechnol.">
        <title>Reference genome sequence of the model plant Setaria.</title>
        <authorList>
            <person name="Bennetzen J.L."/>
            <person name="Schmutz J."/>
            <person name="Wang H."/>
            <person name="Percifield R."/>
            <person name="Hawkins J."/>
            <person name="Pontaroli A.C."/>
            <person name="Estep M."/>
            <person name="Feng L."/>
            <person name="Vaughn J.N."/>
            <person name="Grimwood J."/>
            <person name="Jenkins J."/>
            <person name="Barry K."/>
            <person name="Lindquist E."/>
            <person name="Hellsten U."/>
            <person name="Deshpande S."/>
            <person name="Wang X."/>
            <person name="Wu X."/>
            <person name="Mitros T."/>
            <person name="Triplett J."/>
            <person name="Yang X."/>
            <person name="Ye C.Y."/>
            <person name="Mauro-Herrera M."/>
            <person name="Wang L."/>
            <person name="Li P."/>
            <person name="Sharma M."/>
            <person name="Sharma R."/>
            <person name="Ronald P.C."/>
            <person name="Panaud O."/>
            <person name="Kellogg E.A."/>
            <person name="Brutnell T.P."/>
            <person name="Doust A.N."/>
            <person name="Tuskan G.A."/>
            <person name="Rokhsar D."/>
            <person name="Devos K.M."/>
        </authorList>
    </citation>
    <scope>NUCLEOTIDE SEQUENCE [LARGE SCALE GENOMIC DNA]</scope>
    <source>
        <strain evidence="4">cv. Yugu1</strain>
        <strain evidence="2">Yugu1</strain>
    </source>
</reference>
<dbReference type="EMBL" id="CM003530">
    <property type="protein sequence ID" value="RCV15851.1"/>
    <property type="molecule type" value="Genomic_DNA"/>
</dbReference>
<keyword evidence="4" id="KW-1185">Reference proteome</keyword>
<dbReference type="GO" id="GO:0006283">
    <property type="term" value="P:transcription-coupled nucleotide-excision repair"/>
    <property type="evidence" value="ECO:0000318"/>
    <property type="project" value="GO_Central"/>
</dbReference>